<sequence length="160" mass="17643">MDTVGRTGRADHHSDPGVGVADIRNGCQDRQESRLYNRTHHRWPEPQVREESLASAEHNHLHSGSVAAAHGHEPAFRLHQSEGACPRRSGPLPGHGLPDGHECHYRKPANNATNVALFGHANQIRQRPGAAQPHRSRVHCAPREGRVHDPEPVAAKLRYG</sequence>
<protein>
    <submittedName>
        <fullName evidence="2">(northern house mosquito) hypothetical protein</fullName>
    </submittedName>
</protein>
<organism evidence="2">
    <name type="scientific">Culex pipiens</name>
    <name type="common">House mosquito</name>
    <dbReference type="NCBI Taxonomy" id="7175"/>
    <lineage>
        <taxon>Eukaryota</taxon>
        <taxon>Metazoa</taxon>
        <taxon>Ecdysozoa</taxon>
        <taxon>Arthropoda</taxon>
        <taxon>Hexapoda</taxon>
        <taxon>Insecta</taxon>
        <taxon>Pterygota</taxon>
        <taxon>Neoptera</taxon>
        <taxon>Endopterygota</taxon>
        <taxon>Diptera</taxon>
        <taxon>Nematocera</taxon>
        <taxon>Culicoidea</taxon>
        <taxon>Culicidae</taxon>
        <taxon>Culicinae</taxon>
        <taxon>Culicini</taxon>
        <taxon>Culex</taxon>
        <taxon>Culex</taxon>
    </lineage>
</organism>
<proteinExistence type="predicted"/>
<name>A0A8D8FIK5_CULPI</name>
<accession>A0A8D8FIK5</accession>
<dbReference type="EMBL" id="HBUE01068675">
    <property type="protein sequence ID" value="CAG6471718.1"/>
    <property type="molecule type" value="Transcribed_RNA"/>
</dbReference>
<feature type="region of interest" description="Disordered" evidence="1">
    <location>
        <begin position="1"/>
        <end position="37"/>
    </location>
</feature>
<reference evidence="2" key="1">
    <citation type="submission" date="2021-05" db="EMBL/GenBank/DDBJ databases">
        <authorList>
            <person name="Alioto T."/>
            <person name="Alioto T."/>
            <person name="Gomez Garrido J."/>
        </authorList>
    </citation>
    <scope>NUCLEOTIDE SEQUENCE</scope>
</reference>
<dbReference type="AlphaFoldDB" id="A0A8D8FIK5"/>
<evidence type="ECO:0000256" key="1">
    <source>
        <dbReference type="SAM" id="MobiDB-lite"/>
    </source>
</evidence>
<evidence type="ECO:0000313" key="2">
    <source>
        <dbReference type="EMBL" id="CAG6471718.1"/>
    </source>
</evidence>